<evidence type="ECO:0000313" key="2">
    <source>
        <dbReference type="Proteomes" id="UP000712600"/>
    </source>
</evidence>
<protein>
    <submittedName>
        <fullName evidence="1">Uncharacterized protein</fullName>
    </submittedName>
</protein>
<dbReference type="Proteomes" id="UP000712600">
    <property type="component" value="Unassembled WGS sequence"/>
</dbReference>
<gene>
    <name evidence="1" type="ORF">F2Q69_00054488</name>
</gene>
<dbReference type="EMBL" id="QGKX02002183">
    <property type="protein sequence ID" value="KAF3485841.1"/>
    <property type="molecule type" value="Genomic_DNA"/>
</dbReference>
<proteinExistence type="predicted"/>
<comment type="caution">
    <text evidence="1">The sequence shown here is derived from an EMBL/GenBank/DDBJ whole genome shotgun (WGS) entry which is preliminary data.</text>
</comment>
<accession>A0A8S9MR63</accession>
<reference evidence="1" key="1">
    <citation type="submission" date="2019-12" db="EMBL/GenBank/DDBJ databases">
        <title>Genome sequencing and annotation of Brassica cretica.</title>
        <authorList>
            <person name="Studholme D.J."/>
            <person name="Sarris P."/>
        </authorList>
    </citation>
    <scope>NUCLEOTIDE SEQUENCE</scope>
    <source>
        <strain evidence="1">PFS-109/04</strain>
        <tissue evidence="1">Leaf</tissue>
    </source>
</reference>
<organism evidence="1 2">
    <name type="scientific">Brassica cretica</name>
    <name type="common">Mustard</name>
    <dbReference type="NCBI Taxonomy" id="69181"/>
    <lineage>
        <taxon>Eukaryota</taxon>
        <taxon>Viridiplantae</taxon>
        <taxon>Streptophyta</taxon>
        <taxon>Embryophyta</taxon>
        <taxon>Tracheophyta</taxon>
        <taxon>Spermatophyta</taxon>
        <taxon>Magnoliopsida</taxon>
        <taxon>eudicotyledons</taxon>
        <taxon>Gunneridae</taxon>
        <taxon>Pentapetalae</taxon>
        <taxon>rosids</taxon>
        <taxon>malvids</taxon>
        <taxon>Brassicales</taxon>
        <taxon>Brassicaceae</taxon>
        <taxon>Brassiceae</taxon>
        <taxon>Brassica</taxon>
    </lineage>
</organism>
<evidence type="ECO:0000313" key="1">
    <source>
        <dbReference type="EMBL" id="KAF3485841.1"/>
    </source>
</evidence>
<name>A0A8S9MR63_BRACR</name>
<sequence length="55" mass="6086">MTGMKGRHDVAGGSEIGKMRLRFGLGLRSVYSSRKPRLQRGHKGSVVEVMEIVMV</sequence>
<dbReference type="AlphaFoldDB" id="A0A8S9MR63"/>